<dbReference type="GO" id="GO:0003677">
    <property type="term" value="F:DNA binding"/>
    <property type="evidence" value="ECO:0007669"/>
    <property type="project" value="InterPro"/>
</dbReference>
<feature type="transmembrane region" description="Helical" evidence="1">
    <location>
        <begin position="114"/>
        <end position="135"/>
    </location>
</feature>
<sequence length="158" mass="17420">MGQFGDDLRREREARGIALETIVEETKIGSRHLLSLEHDDFDALPGGVFNKGIVRSYVRVVGLDEDAWLARYQTAYESSGHIKQDDADWIAFAENVSRSRDAEESAGSGHGLRWAGVFMLLLVVAGLGWFVWHYVNTKLYAQALTPPSSVAASTHAGD</sequence>
<dbReference type="AlphaFoldDB" id="A0A4V2PVI6"/>
<dbReference type="Pfam" id="PF13413">
    <property type="entry name" value="HTH_25"/>
    <property type="match status" value="1"/>
</dbReference>
<protein>
    <submittedName>
        <fullName evidence="2">Helix-turn-helix protein</fullName>
    </submittedName>
</protein>
<dbReference type="OrthoDB" id="9797543at2"/>
<dbReference type="Proteomes" id="UP000295210">
    <property type="component" value="Unassembled WGS sequence"/>
</dbReference>
<evidence type="ECO:0000313" key="3">
    <source>
        <dbReference type="Proteomes" id="UP000295210"/>
    </source>
</evidence>
<dbReference type="RefSeq" id="WP_131994905.1">
    <property type="nucleotide sequence ID" value="NZ_SMGK01000002.1"/>
</dbReference>
<keyword evidence="1" id="KW-1133">Transmembrane helix</keyword>
<reference evidence="2 3" key="1">
    <citation type="submission" date="2019-03" db="EMBL/GenBank/DDBJ databases">
        <title>Genomic Encyclopedia of Type Strains, Phase IV (KMG-IV): sequencing the most valuable type-strain genomes for metagenomic binning, comparative biology and taxonomic classification.</title>
        <authorList>
            <person name="Goeker M."/>
        </authorList>
    </citation>
    <scope>NUCLEOTIDE SEQUENCE [LARGE SCALE GENOMIC DNA]</scope>
    <source>
        <strain evidence="2 3">DSM 103428</strain>
    </source>
</reference>
<dbReference type="InterPro" id="IPR010982">
    <property type="entry name" value="Lambda_DNA-bd_dom_sf"/>
</dbReference>
<proteinExistence type="predicted"/>
<evidence type="ECO:0000256" key="1">
    <source>
        <dbReference type="SAM" id="Phobius"/>
    </source>
</evidence>
<organism evidence="2 3">
    <name type="scientific">Acidipila rosea</name>
    <dbReference type="NCBI Taxonomy" id="768535"/>
    <lineage>
        <taxon>Bacteria</taxon>
        <taxon>Pseudomonadati</taxon>
        <taxon>Acidobacteriota</taxon>
        <taxon>Terriglobia</taxon>
        <taxon>Terriglobales</taxon>
        <taxon>Acidobacteriaceae</taxon>
        <taxon>Acidipila</taxon>
    </lineage>
</organism>
<evidence type="ECO:0000313" key="2">
    <source>
        <dbReference type="EMBL" id="TCK74201.1"/>
    </source>
</evidence>
<dbReference type="PANTHER" id="PTHR34475">
    <property type="match status" value="1"/>
</dbReference>
<keyword evidence="1" id="KW-0472">Membrane</keyword>
<gene>
    <name evidence="2" type="ORF">C7378_1823</name>
</gene>
<keyword evidence="3" id="KW-1185">Reference proteome</keyword>
<dbReference type="InterPro" id="IPR050400">
    <property type="entry name" value="Bact_Cytoskel_RodZ"/>
</dbReference>
<keyword evidence="1" id="KW-0812">Transmembrane</keyword>
<dbReference type="EMBL" id="SMGK01000002">
    <property type="protein sequence ID" value="TCK74201.1"/>
    <property type="molecule type" value="Genomic_DNA"/>
</dbReference>
<comment type="caution">
    <text evidence="2">The sequence shown here is derived from an EMBL/GenBank/DDBJ whole genome shotgun (WGS) entry which is preliminary data.</text>
</comment>
<accession>A0A4V2PVI6</accession>
<dbReference type="PANTHER" id="PTHR34475:SF1">
    <property type="entry name" value="CYTOSKELETON PROTEIN RODZ"/>
    <property type="match status" value="1"/>
</dbReference>
<name>A0A4V2PVI6_9BACT</name>
<dbReference type="Gene3D" id="1.10.260.40">
    <property type="entry name" value="lambda repressor-like DNA-binding domains"/>
    <property type="match status" value="1"/>
</dbReference>